<evidence type="ECO:0000259" key="2">
    <source>
        <dbReference type="Pfam" id="PF03865"/>
    </source>
</evidence>
<dbReference type="Proteomes" id="UP001337723">
    <property type="component" value="Chromosome"/>
</dbReference>
<proteinExistence type="predicted"/>
<dbReference type="InterPro" id="IPR005565">
    <property type="entry name" value="Hemolysn_activator_HlyB_C"/>
</dbReference>
<evidence type="ECO:0000256" key="1">
    <source>
        <dbReference type="SAM" id="SignalP"/>
    </source>
</evidence>
<dbReference type="GO" id="GO:0046819">
    <property type="term" value="P:protein secretion by the type V secretion system"/>
    <property type="evidence" value="ECO:0007669"/>
    <property type="project" value="TreeGrafter"/>
</dbReference>
<gene>
    <name evidence="3" type="ORF">MACH21_10070</name>
</gene>
<dbReference type="PANTHER" id="PTHR34597">
    <property type="entry name" value="SLR1661 PROTEIN"/>
    <property type="match status" value="1"/>
</dbReference>
<feature type="chain" id="PRO_5045309867" description="Haemolysin activator HlyB C-terminal domain-containing protein" evidence="1">
    <location>
        <begin position="34"/>
        <end position="515"/>
    </location>
</feature>
<organism evidence="3 4">
    <name type="scientific">Roseicyclus marinus</name>
    <dbReference type="NCBI Taxonomy" id="2161673"/>
    <lineage>
        <taxon>Bacteria</taxon>
        <taxon>Pseudomonadati</taxon>
        <taxon>Pseudomonadota</taxon>
        <taxon>Alphaproteobacteria</taxon>
        <taxon>Rhodobacterales</taxon>
        <taxon>Roseobacteraceae</taxon>
        <taxon>Roseicyclus</taxon>
    </lineage>
</organism>
<keyword evidence="4" id="KW-1185">Reference proteome</keyword>
<reference evidence="3 4" key="1">
    <citation type="submission" date="2023-01" db="EMBL/GenBank/DDBJ databases">
        <title>Complete genome sequence of Roseicyclus marinus strain Dej080120_10.</title>
        <authorList>
            <person name="Ueki S."/>
            <person name="Maruyama F."/>
        </authorList>
    </citation>
    <scope>NUCLEOTIDE SEQUENCE [LARGE SCALE GENOMIC DNA]</scope>
    <source>
        <strain evidence="3 4">Dej080120_10</strain>
    </source>
</reference>
<feature type="signal peptide" evidence="1">
    <location>
        <begin position="1"/>
        <end position="33"/>
    </location>
</feature>
<dbReference type="KEGG" id="rmai:MACH21_10070"/>
<protein>
    <recommendedName>
        <fullName evidence="2">Haemolysin activator HlyB C-terminal domain-containing protein</fullName>
    </recommendedName>
</protein>
<evidence type="ECO:0000313" key="3">
    <source>
        <dbReference type="EMBL" id="BDW84830.1"/>
    </source>
</evidence>
<evidence type="ECO:0000313" key="4">
    <source>
        <dbReference type="Proteomes" id="UP001337723"/>
    </source>
</evidence>
<dbReference type="Gene3D" id="2.40.160.50">
    <property type="entry name" value="membrane protein fhac: a member of the omp85/tpsb transporter family"/>
    <property type="match status" value="1"/>
</dbReference>
<dbReference type="Pfam" id="PF03865">
    <property type="entry name" value="ShlB"/>
    <property type="match status" value="1"/>
</dbReference>
<dbReference type="AlphaFoldDB" id="A0AA48H4T5"/>
<feature type="domain" description="Haemolysin activator HlyB C-terminal" evidence="2">
    <location>
        <begin position="358"/>
        <end position="477"/>
    </location>
</feature>
<dbReference type="InterPro" id="IPR051544">
    <property type="entry name" value="TPS_OM_transporter"/>
</dbReference>
<dbReference type="EMBL" id="AP027266">
    <property type="protein sequence ID" value="BDW84830.1"/>
    <property type="molecule type" value="Genomic_DNA"/>
</dbReference>
<sequence>MSKTGITGLKAGTVLAAALALQLAALPMAQAQAQEQDTAAITLNGVTVYDGTALLLFAARVAAERHGTVTADQIAAIVQSIYAEDGYFLADVRATPDGRAIVVTEGVIASVSVEGTDPRTFDRLRGYFDPLIGQPAPDIHRFERAVLLADDLETIAVTAEIDASDPAGAHVRLVAIPEASSAGAITLDNPARAFGDALTLSFNQEYYAALQPGDLLRLSLSHTEGFDPEDRETMGSVTYRAPVGSGGGYVETYLANIAAQHDAFGTLQQTDRAGLTGIIAFGYPVLRSIDRYVYGLVELRGARTEVDVGARRFNSELYALSASWIDGQALADGGALEYALDLTYGQQVSVPAGLDAGDLTFWYLRAGLDFEIPLGFMPDASLRFDATAQFTTARLPAAEEYVLGGQEDLRGFPFAEAQGDSGLSFALSAGRDFRPATGAIQRIRPFVFVDAGRIWNNQPSASETTAISLASAGAGVEMQMDGNLYLRGHMGFPLTDGVTQRTSNPAIYLGLTRSW</sequence>
<dbReference type="GO" id="GO:0098046">
    <property type="term" value="C:type V protein secretion system complex"/>
    <property type="evidence" value="ECO:0007669"/>
    <property type="project" value="TreeGrafter"/>
</dbReference>
<keyword evidence="1" id="KW-0732">Signal</keyword>
<dbReference type="GO" id="GO:0008320">
    <property type="term" value="F:protein transmembrane transporter activity"/>
    <property type="evidence" value="ECO:0007669"/>
    <property type="project" value="TreeGrafter"/>
</dbReference>
<dbReference type="PANTHER" id="PTHR34597:SF3">
    <property type="entry name" value="OUTER MEMBRANE TRANSPORTER CDIB"/>
    <property type="match status" value="1"/>
</dbReference>
<accession>A0AA48H4T5</accession>
<dbReference type="RefSeq" id="WP_338275015.1">
    <property type="nucleotide sequence ID" value="NZ_AP027266.1"/>
</dbReference>
<name>A0AA48H4T5_9RHOB</name>